<dbReference type="PANTHER" id="PTHR12899:SF3">
    <property type="entry name" value="LARGE RIBOSOMAL SUBUNIT PROTEIN UL18M"/>
    <property type="match status" value="1"/>
</dbReference>
<keyword evidence="2 7" id="KW-0699">rRNA-binding</keyword>
<dbReference type="FunFam" id="3.30.420.100:FF:000001">
    <property type="entry name" value="50S ribosomal protein L18"/>
    <property type="match status" value="1"/>
</dbReference>
<dbReference type="KEGG" id="puo:RZN69_10420"/>
<evidence type="ECO:0000256" key="6">
    <source>
        <dbReference type="ARBA" id="ARBA00035197"/>
    </source>
</evidence>
<gene>
    <name evidence="7 8" type="primary">rplR</name>
    <name evidence="8" type="ORF">RZN69_10420</name>
</gene>
<proteinExistence type="inferred from homology"/>
<dbReference type="HAMAP" id="MF_01337_B">
    <property type="entry name" value="Ribosomal_uL18_B"/>
    <property type="match status" value="1"/>
</dbReference>
<dbReference type="CDD" id="cd00432">
    <property type="entry name" value="Ribosomal_L18_L5e"/>
    <property type="match status" value="1"/>
</dbReference>
<reference evidence="8 9" key="1">
    <citation type="submission" date="2023-10" db="EMBL/GenBank/DDBJ databases">
        <title>Rubellicoccus peritrichatus gen. nov., sp. nov., isolated from an algae of coral reef tank.</title>
        <authorList>
            <person name="Luo J."/>
        </authorList>
    </citation>
    <scope>NUCLEOTIDE SEQUENCE [LARGE SCALE GENOMIC DNA]</scope>
    <source>
        <strain evidence="8 9">CR14</strain>
    </source>
</reference>
<dbReference type="AlphaFoldDB" id="A0AAQ3LJR4"/>
<dbReference type="Proteomes" id="UP001304300">
    <property type="component" value="Chromosome"/>
</dbReference>
<dbReference type="Pfam" id="PF00861">
    <property type="entry name" value="Ribosomal_L18p"/>
    <property type="match status" value="1"/>
</dbReference>
<protein>
    <recommendedName>
        <fullName evidence="6 7">Large ribosomal subunit protein uL18</fullName>
    </recommendedName>
</protein>
<comment type="similarity">
    <text evidence="1 7">Belongs to the universal ribosomal protein uL18 family.</text>
</comment>
<dbReference type="InterPro" id="IPR057268">
    <property type="entry name" value="Ribosomal_L18"/>
</dbReference>
<keyword evidence="4 7" id="KW-0689">Ribosomal protein</keyword>
<keyword evidence="5 7" id="KW-0687">Ribonucleoprotein</keyword>
<dbReference type="PANTHER" id="PTHR12899">
    <property type="entry name" value="39S RIBOSOMAL PROTEIN L18, MITOCHONDRIAL"/>
    <property type="match status" value="1"/>
</dbReference>
<evidence type="ECO:0000313" key="9">
    <source>
        <dbReference type="Proteomes" id="UP001304300"/>
    </source>
</evidence>
<sequence length="120" mass="13361">MKLQKKKLLVQKRRWRIRKTIRGTAERPRLTVYFSNKHIHAQCIDDVSGKTIAAANTTSKDVRDENLGPNIEGATKLGKALGEKAKAAGIDAVVFDRNGRRYHGCVKAFADAAREAGLRF</sequence>
<dbReference type="SUPFAM" id="SSF53137">
    <property type="entry name" value="Translational machinery components"/>
    <property type="match status" value="1"/>
</dbReference>
<evidence type="ECO:0000256" key="1">
    <source>
        <dbReference type="ARBA" id="ARBA00007116"/>
    </source>
</evidence>
<evidence type="ECO:0000256" key="5">
    <source>
        <dbReference type="ARBA" id="ARBA00023274"/>
    </source>
</evidence>
<comment type="subunit">
    <text evidence="7">Part of the 50S ribosomal subunit; part of the 5S rRNA/L5/L18/L25 subcomplex. Contacts the 5S and 23S rRNAs.</text>
</comment>
<dbReference type="GO" id="GO:0022625">
    <property type="term" value="C:cytosolic large ribosomal subunit"/>
    <property type="evidence" value="ECO:0007669"/>
    <property type="project" value="TreeGrafter"/>
</dbReference>
<dbReference type="GO" id="GO:0003735">
    <property type="term" value="F:structural constituent of ribosome"/>
    <property type="evidence" value="ECO:0007669"/>
    <property type="project" value="InterPro"/>
</dbReference>
<evidence type="ECO:0000256" key="3">
    <source>
        <dbReference type="ARBA" id="ARBA00022884"/>
    </source>
</evidence>
<accession>A0AAQ3LJR4</accession>
<evidence type="ECO:0000256" key="4">
    <source>
        <dbReference type="ARBA" id="ARBA00022980"/>
    </source>
</evidence>
<dbReference type="GO" id="GO:0008097">
    <property type="term" value="F:5S rRNA binding"/>
    <property type="evidence" value="ECO:0007669"/>
    <property type="project" value="TreeGrafter"/>
</dbReference>
<dbReference type="Gene3D" id="3.30.420.100">
    <property type="match status" value="1"/>
</dbReference>
<dbReference type="GO" id="GO:0006412">
    <property type="term" value="P:translation"/>
    <property type="evidence" value="ECO:0007669"/>
    <property type="project" value="UniProtKB-UniRule"/>
</dbReference>
<organism evidence="8 9">
    <name type="scientific">Rubellicoccus peritrichatus</name>
    <dbReference type="NCBI Taxonomy" id="3080537"/>
    <lineage>
        <taxon>Bacteria</taxon>
        <taxon>Pseudomonadati</taxon>
        <taxon>Verrucomicrobiota</taxon>
        <taxon>Opitutia</taxon>
        <taxon>Puniceicoccales</taxon>
        <taxon>Cerasicoccaceae</taxon>
        <taxon>Rubellicoccus</taxon>
    </lineage>
</organism>
<keyword evidence="9" id="KW-1185">Reference proteome</keyword>
<keyword evidence="3 7" id="KW-0694">RNA-binding</keyword>
<dbReference type="InterPro" id="IPR005484">
    <property type="entry name" value="Ribosomal_uL18_bac/plant/anim"/>
</dbReference>
<evidence type="ECO:0000256" key="7">
    <source>
        <dbReference type="HAMAP-Rule" id="MF_01337"/>
    </source>
</evidence>
<dbReference type="InterPro" id="IPR004389">
    <property type="entry name" value="Ribosomal_uL18_bac-type"/>
</dbReference>
<dbReference type="NCBIfam" id="TIGR00060">
    <property type="entry name" value="L18_bact"/>
    <property type="match status" value="1"/>
</dbReference>
<dbReference type="EMBL" id="CP136920">
    <property type="protein sequence ID" value="WOO43504.1"/>
    <property type="molecule type" value="Genomic_DNA"/>
</dbReference>
<comment type="function">
    <text evidence="7">This is one of the proteins that bind and probably mediate the attachment of the 5S RNA into the large ribosomal subunit, where it forms part of the central protuberance.</text>
</comment>
<dbReference type="RefSeq" id="WP_317836061.1">
    <property type="nucleotide sequence ID" value="NZ_CP136920.1"/>
</dbReference>
<name>A0AAQ3LJR4_9BACT</name>
<evidence type="ECO:0000313" key="8">
    <source>
        <dbReference type="EMBL" id="WOO43504.1"/>
    </source>
</evidence>
<evidence type="ECO:0000256" key="2">
    <source>
        <dbReference type="ARBA" id="ARBA00022730"/>
    </source>
</evidence>